<keyword evidence="2" id="KW-0645">Protease</keyword>
<dbReference type="AlphaFoldDB" id="A0A0D3CPU5"/>
<evidence type="ECO:0000256" key="3">
    <source>
        <dbReference type="ARBA" id="ARBA00022801"/>
    </source>
</evidence>
<feature type="compositionally biased region" description="Acidic residues" evidence="4">
    <location>
        <begin position="145"/>
        <end position="162"/>
    </location>
</feature>
<dbReference type="InterPro" id="IPR038765">
    <property type="entry name" value="Papain-like_cys_pep_sf"/>
</dbReference>
<dbReference type="Gene3D" id="3.40.395.10">
    <property type="entry name" value="Adenoviral Proteinase, Chain A"/>
    <property type="match status" value="1"/>
</dbReference>
<evidence type="ECO:0000259" key="5">
    <source>
        <dbReference type="PROSITE" id="PS50600"/>
    </source>
</evidence>
<comment type="similarity">
    <text evidence="1">Belongs to the peptidase C48 family.</text>
</comment>
<evidence type="ECO:0000256" key="4">
    <source>
        <dbReference type="SAM" id="MobiDB-lite"/>
    </source>
</evidence>
<evidence type="ECO:0000256" key="2">
    <source>
        <dbReference type="ARBA" id="ARBA00022670"/>
    </source>
</evidence>
<feature type="compositionally biased region" description="Basic and acidic residues" evidence="4">
    <location>
        <begin position="121"/>
        <end position="132"/>
    </location>
</feature>
<dbReference type="InterPro" id="IPR003653">
    <property type="entry name" value="Peptidase_C48_C"/>
</dbReference>
<dbReference type="OMA" id="AWINEPR"/>
<feature type="region of interest" description="Disordered" evidence="4">
    <location>
        <begin position="121"/>
        <end position="174"/>
    </location>
</feature>
<dbReference type="Proteomes" id="UP000032141">
    <property type="component" value="Chromosome C6"/>
</dbReference>
<dbReference type="Gramene" id="Bo6g022490.1">
    <property type="protein sequence ID" value="Bo6g022490.1"/>
    <property type="gene ID" value="Bo6g022490"/>
</dbReference>
<reference evidence="6" key="2">
    <citation type="submission" date="2015-03" db="UniProtKB">
        <authorList>
            <consortium name="EnsemblPlants"/>
        </authorList>
    </citation>
    <scope>IDENTIFICATION</scope>
</reference>
<protein>
    <recommendedName>
        <fullName evidence="5">Ubiquitin-like protease family profile domain-containing protein</fullName>
    </recommendedName>
</protein>
<sequence>MEDLERPYCAVTKELTSFWGMLGVHVEARPSTQEIIAAFERCEGWSRDDRKRLAYLDRNWVLIMTRVINFVQKDIGEMFPKWEFDAEDTPAENIIKLMFVKRQWKSHQYLGQYKASGCESSKKKVVKEDSPRPRKKARKEAPAEASEEAPAEASEEAPAEASEEVHTVARSEVTTTVGGLTKEDIKTMFKDIVDAMREGFGTYLKEIKYLSKRLEAVEKKVGITTKRKGTSAQNTTPPKPTLEPGQSPYTANNTAKVIIPNKKPYPGYNPFAPIDKKKLKELADWLKTCLTPLDKIPRTSRTWWYHILWTSLEWLEDCHIDAWINEPRKRYDANSQHFRSERMCFLDHLFAQQWRFNYKDFKDSEPDQNGLGRKLPGGTWNYYASTIPSFCQSNKVWRTDIDDVYEPVNYTDSHWIAMWISIPKRHIVVWDSICSNFAKPNGKTMRDKMAVDIFKELPDAHEFENKDNDANLGAYEV</sequence>
<feature type="domain" description="Ubiquitin-like protease family profile" evidence="5">
    <location>
        <begin position="272"/>
        <end position="477"/>
    </location>
</feature>
<dbReference type="PROSITE" id="PS50600">
    <property type="entry name" value="ULP_PROTEASE"/>
    <property type="match status" value="1"/>
</dbReference>
<reference evidence="6 7" key="1">
    <citation type="journal article" date="2014" name="Genome Biol.">
        <title>Transcriptome and methylome profiling reveals relics of genome dominance in the mesopolyploid Brassica oleracea.</title>
        <authorList>
            <person name="Parkin I.A."/>
            <person name="Koh C."/>
            <person name="Tang H."/>
            <person name="Robinson S.J."/>
            <person name="Kagale S."/>
            <person name="Clarke W.E."/>
            <person name="Town C.D."/>
            <person name="Nixon J."/>
            <person name="Krishnakumar V."/>
            <person name="Bidwell S.L."/>
            <person name="Denoeud F."/>
            <person name="Belcram H."/>
            <person name="Links M.G."/>
            <person name="Just J."/>
            <person name="Clarke C."/>
            <person name="Bender T."/>
            <person name="Huebert T."/>
            <person name="Mason A.S."/>
            <person name="Pires J.C."/>
            <person name="Barker G."/>
            <person name="Moore J."/>
            <person name="Walley P.G."/>
            <person name="Manoli S."/>
            <person name="Batley J."/>
            <person name="Edwards D."/>
            <person name="Nelson M.N."/>
            <person name="Wang X."/>
            <person name="Paterson A.H."/>
            <person name="King G."/>
            <person name="Bancroft I."/>
            <person name="Chalhoub B."/>
            <person name="Sharpe A.G."/>
        </authorList>
    </citation>
    <scope>NUCLEOTIDE SEQUENCE</scope>
    <source>
        <strain evidence="6 7">cv. TO1000</strain>
    </source>
</reference>
<dbReference type="GO" id="GO:0008234">
    <property type="term" value="F:cysteine-type peptidase activity"/>
    <property type="evidence" value="ECO:0007669"/>
    <property type="project" value="InterPro"/>
</dbReference>
<name>A0A0D3CPU5_BRAOL</name>
<keyword evidence="3" id="KW-0378">Hydrolase</keyword>
<dbReference type="EnsemblPlants" id="Bo6g022490.1">
    <property type="protein sequence ID" value="Bo6g022490.1"/>
    <property type="gene ID" value="Bo6g022490"/>
</dbReference>
<dbReference type="GO" id="GO:0006508">
    <property type="term" value="P:proteolysis"/>
    <property type="evidence" value="ECO:0007669"/>
    <property type="project" value="UniProtKB-KW"/>
</dbReference>
<dbReference type="Pfam" id="PF02902">
    <property type="entry name" value="Peptidase_C48"/>
    <property type="match status" value="1"/>
</dbReference>
<evidence type="ECO:0000256" key="1">
    <source>
        <dbReference type="ARBA" id="ARBA00005234"/>
    </source>
</evidence>
<feature type="region of interest" description="Disordered" evidence="4">
    <location>
        <begin position="225"/>
        <end position="249"/>
    </location>
</feature>
<keyword evidence="7" id="KW-1185">Reference proteome</keyword>
<dbReference type="SUPFAM" id="SSF54001">
    <property type="entry name" value="Cysteine proteinases"/>
    <property type="match status" value="1"/>
</dbReference>
<accession>A0A0D3CPU5</accession>
<organism evidence="6 7">
    <name type="scientific">Brassica oleracea var. oleracea</name>
    <dbReference type="NCBI Taxonomy" id="109376"/>
    <lineage>
        <taxon>Eukaryota</taxon>
        <taxon>Viridiplantae</taxon>
        <taxon>Streptophyta</taxon>
        <taxon>Embryophyta</taxon>
        <taxon>Tracheophyta</taxon>
        <taxon>Spermatophyta</taxon>
        <taxon>Magnoliopsida</taxon>
        <taxon>eudicotyledons</taxon>
        <taxon>Gunneridae</taxon>
        <taxon>Pentapetalae</taxon>
        <taxon>rosids</taxon>
        <taxon>malvids</taxon>
        <taxon>Brassicales</taxon>
        <taxon>Brassicaceae</taxon>
        <taxon>Brassiceae</taxon>
        <taxon>Brassica</taxon>
    </lineage>
</organism>
<proteinExistence type="inferred from homology"/>
<evidence type="ECO:0000313" key="7">
    <source>
        <dbReference type="Proteomes" id="UP000032141"/>
    </source>
</evidence>
<dbReference type="HOGENOM" id="CLU_017415_8_0_1"/>
<evidence type="ECO:0000313" key="6">
    <source>
        <dbReference type="EnsemblPlants" id="Bo6g022490.1"/>
    </source>
</evidence>